<dbReference type="CDD" id="cd00116">
    <property type="entry name" value="LRR_RI"/>
    <property type="match status" value="1"/>
</dbReference>
<evidence type="ECO:0000256" key="3">
    <source>
        <dbReference type="ARBA" id="ARBA00022737"/>
    </source>
</evidence>
<dbReference type="GO" id="GO:0005096">
    <property type="term" value="F:GTPase activator activity"/>
    <property type="evidence" value="ECO:0007669"/>
    <property type="project" value="UniProtKB-KW"/>
</dbReference>
<dbReference type="SMART" id="SM00368">
    <property type="entry name" value="LRR_RI"/>
    <property type="match status" value="8"/>
</dbReference>
<dbReference type="PANTHER" id="PTHR24113:SF12">
    <property type="entry name" value="RAN GTPASE-ACTIVATING PROTEIN 1"/>
    <property type="match status" value="1"/>
</dbReference>
<feature type="compositionally biased region" description="Acidic residues" evidence="4">
    <location>
        <begin position="375"/>
        <end position="419"/>
    </location>
</feature>
<dbReference type="PANTHER" id="PTHR24113">
    <property type="entry name" value="RAN GTPASE-ACTIVATING PROTEIN 1"/>
    <property type="match status" value="1"/>
</dbReference>
<dbReference type="Pfam" id="PF13516">
    <property type="entry name" value="LRR_6"/>
    <property type="match status" value="3"/>
</dbReference>
<dbReference type="STRING" id="53468.A0A0R3UKV6"/>
<evidence type="ECO:0000313" key="6">
    <source>
        <dbReference type="Proteomes" id="UP000267029"/>
    </source>
</evidence>
<accession>A0A0R3UKV6</accession>
<keyword evidence="3" id="KW-0677">Repeat</keyword>
<dbReference type="EMBL" id="UXSR01005480">
    <property type="protein sequence ID" value="VDD82260.1"/>
    <property type="molecule type" value="Genomic_DNA"/>
</dbReference>
<keyword evidence="2" id="KW-0433">Leucine-rich repeat</keyword>
<dbReference type="InterPro" id="IPR001611">
    <property type="entry name" value="Leu-rich_rpt"/>
</dbReference>
<sequence>MSSEDQRDVLVDFNGKAIKVDNEADAGCIVKALKAKPLMTSFRLSGNTVGVEGAGAIGSQLTTNKYLQKCIFSDMFTGRMVDEIAPALTHISLGIMSSGAQLTELDLSDNAFGPRGVVGVTKLLSSPACFTLKILRMNNQGLGHQGARYLAESLSKGLESSKGLGPKLKHFSAGRNRLENVGACLLADVFSQMGSLEELHLYQNGIGIHGIEGVKALASAISKNPQMRVLNLSDNSLKEDGGIEISKILHSIPHLKELILDDCLIRSRGCRVLARSLECDKVVPELNHLSLYGNEIRRDAGVSLALSLASKSHLTKLSLNANEFGPEGVERILSALESISLLPALEAGVLSKTEAEDDVDDDELDPFHRAFNEDQGSEDEDADEDEDYDDDEVQYDDDEYERDEEDYGEEYEGESEADQENSPVPVKSDPAPPSRPSGDTLIKASGGSTGTGGFSFLSCLSELQKSAQSKSNLFSVLNSSDTATSGGGGSRLFASQSATPKLGGLFAPPKLNVASTHASPGGLGLSGLFSTPPPPPQQKSFNDAASLEALKAALADTENDDLLASLVDKIAVRPAATQGSLKPEDVSSATPETIVRLAFRLAQRSPACRDFASDLLFAACTRSTDSRASLVSASGRAVNRILVHLGAIKPDRSDAVERRAAADVQHDLPDNVRLVSALLRRHGHELSADVRASLALLISEHRHDNSAFEGLLDALEGKMSALSVS</sequence>
<dbReference type="AlphaFoldDB" id="A0A0R3UKV6"/>
<gene>
    <name evidence="5" type="ORF">MCOS_LOCUS8263</name>
</gene>
<keyword evidence="6" id="KW-1185">Reference proteome</keyword>
<dbReference type="GO" id="GO:0031267">
    <property type="term" value="F:small GTPase binding"/>
    <property type="evidence" value="ECO:0007669"/>
    <property type="project" value="TreeGrafter"/>
</dbReference>
<dbReference type="InterPro" id="IPR027038">
    <property type="entry name" value="RanGap"/>
</dbReference>
<keyword evidence="1" id="KW-0343">GTPase activation</keyword>
<feature type="compositionally biased region" description="Acidic residues" evidence="4">
    <location>
        <begin position="355"/>
        <end position="364"/>
    </location>
</feature>
<dbReference type="Gene3D" id="3.80.10.10">
    <property type="entry name" value="Ribonuclease Inhibitor"/>
    <property type="match status" value="1"/>
</dbReference>
<dbReference type="OrthoDB" id="184583at2759"/>
<evidence type="ECO:0000313" key="7">
    <source>
        <dbReference type="WBParaSite" id="MCU_005578-RB"/>
    </source>
</evidence>
<dbReference type="GO" id="GO:0048471">
    <property type="term" value="C:perinuclear region of cytoplasm"/>
    <property type="evidence" value="ECO:0007669"/>
    <property type="project" value="TreeGrafter"/>
</dbReference>
<reference evidence="7" key="2">
    <citation type="submission" date="2019-11" db="UniProtKB">
        <authorList>
            <consortium name="WormBaseParasite"/>
        </authorList>
    </citation>
    <scope>IDENTIFICATION</scope>
</reference>
<dbReference type="Proteomes" id="UP000267029">
    <property type="component" value="Unassembled WGS sequence"/>
</dbReference>
<dbReference type="InterPro" id="IPR032675">
    <property type="entry name" value="LRR_dom_sf"/>
</dbReference>
<evidence type="ECO:0000256" key="4">
    <source>
        <dbReference type="SAM" id="MobiDB-lite"/>
    </source>
</evidence>
<name>A0A0R3UKV6_MESCO</name>
<feature type="region of interest" description="Disordered" evidence="4">
    <location>
        <begin position="352"/>
        <end position="446"/>
    </location>
</feature>
<evidence type="ECO:0000256" key="2">
    <source>
        <dbReference type="ARBA" id="ARBA00022614"/>
    </source>
</evidence>
<organism evidence="7">
    <name type="scientific">Mesocestoides corti</name>
    <name type="common">Flatworm</name>
    <dbReference type="NCBI Taxonomy" id="53468"/>
    <lineage>
        <taxon>Eukaryota</taxon>
        <taxon>Metazoa</taxon>
        <taxon>Spiralia</taxon>
        <taxon>Lophotrochozoa</taxon>
        <taxon>Platyhelminthes</taxon>
        <taxon>Cestoda</taxon>
        <taxon>Eucestoda</taxon>
        <taxon>Cyclophyllidea</taxon>
        <taxon>Mesocestoididae</taxon>
        <taxon>Mesocestoides</taxon>
    </lineage>
</organism>
<evidence type="ECO:0000256" key="1">
    <source>
        <dbReference type="ARBA" id="ARBA00022468"/>
    </source>
</evidence>
<dbReference type="GO" id="GO:0005829">
    <property type="term" value="C:cytosol"/>
    <property type="evidence" value="ECO:0007669"/>
    <property type="project" value="TreeGrafter"/>
</dbReference>
<dbReference type="GO" id="GO:0006913">
    <property type="term" value="P:nucleocytoplasmic transport"/>
    <property type="evidence" value="ECO:0007669"/>
    <property type="project" value="TreeGrafter"/>
</dbReference>
<dbReference type="GO" id="GO:0005634">
    <property type="term" value="C:nucleus"/>
    <property type="evidence" value="ECO:0007669"/>
    <property type="project" value="TreeGrafter"/>
</dbReference>
<dbReference type="WBParaSite" id="MCU_005578-RB">
    <property type="protein sequence ID" value="MCU_005578-RB"/>
    <property type="gene ID" value="MCU_005578"/>
</dbReference>
<dbReference type="SUPFAM" id="SSF52047">
    <property type="entry name" value="RNI-like"/>
    <property type="match status" value="1"/>
</dbReference>
<evidence type="ECO:0000313" key="5">
    <source>
        <dbReference type="EMBL" id="VDD82260.1"/>
    </source>
</evidence>
<proteinExistence type="predicted"/>
<reference evidence="5 6" key="1">
    <citation type="submission" date="2018-10" db="EMBL/GenBank/DDBJ databases">
        <authorList>
            <consortium name="Pathogen Informatics"/>
        </authorList>
    </citation>
    <scope>NUCLEOTIDE SEQUENCE [LARGE SCALE GENOMIC DNA]</scope>
</reference>
<protein>
    <submittedName>
        <fullName evidence="7">Endonuclease</fullName>
    </submittedName>
</protein>